<keyword evidence="5" id="KW-1185">Reference proteome</keyword>
<dbReference type="RefSeq" id="WP_201824484.1">
    <property type="nucleotide sequence ID" value="NZ_JAERRA010000001.1"/>
</dbReference>
<evidence type="ECO:0000256" key="1">
    <source>
        <dbReference type="SAM" id="MobiDB-lite"/>
    </source>
</evidence>
<feature type="region of interest" description="Disordered" evidence="1">
    <location>
        <begin position="31"/>
        <end position="57"/>
    </location>
</feature>
<protein>
    <recommendedName>
        <fullName evidence="3">FlgO domain-containing protein</fullName>
    </recommendedName>
</protein>
<feature type="domain" description="FlgO" evidence="3">
    <location>
        <begin position="58"/>
        <end position="187"/>
    </location>
</feature>
<feature type="signal peptide" evidence="2">
    <location>
        <begin position="1"/>
        <end position="25"/>
    </location>
</feature>
<keyword evidence="2" id="KW-0732">Signal</keyword>
<evidence type="ECO:0000313" key="5">
    <source>
        <dbReference type="Proteomes" id="UP000643207"/>
    </source>
</evidence>
<organism evidence="4 5">
    <name type="scientific">Aquariibacter lacus</name>
    <dbReference type="NCBI Taxonomy" id="2801332"/>
    <lineage>
        <taxon>Bacteria</taxon>
        <taxon>Pseudomonadati</taxon>
        <taxon>Pseudomonadota</taxon>
        <taxon>Betaproteobacteria</taxon>
        <taxon>Burkholderiales</taxon>
        <taxon>Sphaerotilaceae</taxon>
        <taxon>Aquariibacter</taxon>
    </lineage>
</organism>
<dbReference type="PROSITE" id="PS51257">
    <property type="entry name" value="PROKAR_LIPOPROTEIN"/>
    <property type="match status" value="1"/>
</dbReference>
<name>A0A9X0XDW1_9BURK</name>
<proteinExistence type="predicted"/>
<comment type="caution">
    <text evidence="4">The sequence shown here is derived from an EMBL/GenBank/DDBJ whole genome shotgun (WGS) entry which is preliminary data.</text>
</comment>
<sequence>MPANPRPRRPGLMPCLLALGLGACAALPPPAPPATAAPASLSLPSASRHADDLTRSNEQAADELATAWRQSGFGFTETVLISSLVALDDLKKSSPLGRLVAEQVAGRLAQHGLGVKEVRLREGLVIRADQGELMLSRDAAELARQHQAHVALIGAYTRSREATRITLRLVRLDDARVIAAANYVVKVDERTDALLPLGPTEASASEAATTPPRRTLYDSIRDYDRGQPSLHY</sequence>
<dbReference type="InterPro" id="IPR041215">
    <property type="entry name" value="FlgO_dom"/>
</dbReference>
<dbReference type="Proteomes" id="UP000643207">
    <property type="component" value="Unassembled WGS sequence"/>
</dbReference>
<dbReference type="AlphaFoldDB" id="A0A9X0XDW1"/>
<dbReference type="Pfam" id="PF17680">
    <property type="entry name" value="FlgO"/>
    <property type="match status" value="1"/>
</dbReference>
<gene>
    <name evidence="4" type="ORF">JI742_05000</name>
</gene>
<feature type="chain" id="PRO_5040744555" description="FlgO domain-containing protein" evidence="2">
    <location>
        <begin position="26"/>
        <end position="232"/>
    </location>
</feature>
<evidence type="ECO:0000256" key="2">
    <source>
        <dbReference type="SAM" id="SignalP"/>
    </source>
</evidence>
<evidence type="ECO:0000259" key="3">
    <source>
        <dbReference type="Pfam" id="PF17680"/>
    </source>
</evidence>
<feature type="compositionally biased region" description="Low complexity" evidence="1">
    <location>
        <begin position="36"/>
        <end position="47"/>
    </location>
</feature>
<evidence type="ECO:0000313" key="4">
    <source>
        <dbReference type="EMBL" id="MBL0719243.1"/>
    </source>
</evidence>
<accession>A0A9X0XDW1</accession>
<dbReference type="EMBL" id="JAERRA010000001">
    <property type="protein sequence ID" value="MBL0719243.1"/>
    <property type="molecule type" value="Genomic_DNA"/>
</dbReference>
<reference evidence="4 5" key="1">
    <citation type="submission" date="2021-01" db="EMBL/GenBank/DDBJ databases">
        <title>Piscinibacter sp. Jin2 Genome sequencing and assembly.</title>
        <authorList>
            <person name="Kim I."/>
        </authorList>
    </citation>
    <scope>NUCLEOTIDE SEQUENCE [LARGE SCALE GENOMIC DNA]</scope>
    <source>
        <strain evidence="4 5">Jin2</strain>
    </source>
</reference>